<accession>A0AA37PTJ1</accession>
<dbReference type="RefSeq" id="WP_264915959.1">
    <property type="nucleotide sequence ID" value="NZ_BRXE01000010.1"/>
</dbReference>
<dbReference type="EMBL" id="BRXE01000010">
    <property type="protein sequence ID" value="GLB82305.1"/>
    <property type="molecule type" value="Genomic_DNA"/>
</dbReference>
<feature type="region of interest" description="Disordered" evidence="1">
    <location>
        <begin position="30"/>
        <end position="50"/>
    </location>
</feature>
<name>A0AA37PTJ1_9MYCO</name>
<organism evidence="2 3">
    <name type="scientific">Mycobacterium kiyosense</name>
    <dbReference type="NCBI Taxonomy" id="2871094"/>
    <lineage>
        <taxon>Bacteria</taxon>
        <taxon>Bacillati</taxon>
        <taxon>Actinomycetota</taxon>
        <taxon>Actinomycetes</taxon>
        <taxon>Mycobacteriales</taxon>
        <taxon>Mycobacteriaceae</taxon>
        <taxon>Mycobacterium</taxon>
    </lineage>
</organism>
<evidence type="ECO:0000313" key="3">
    <source>
        <dbReference type="Proteomes" id="UP001165663"/>
    </source>
</evidence>
<dbReference type="AlphaFoldDB" id="A0AA37PTJ1"/>
<comment type="caution">
    <text evidence="2">The sequence shown here is derived from an EMBL/GenBank/DDBJ whole genome shotgun (WGS) entry which is preliminary data.</text>
</comment>
<evidence type="ECO:0000313" key="2">
    <source>
        <dbReference type="EMBL" id="GLB82305.1"/>
    </source>
</evidence>
<proteinExistence type="predicted"/>
<protein>
    <submittedName>
        <fullName evidence="2">Uncharacterized protein</fullName>
    </submittedName>
</protein>
<sequence length="77" mass="8397">MGDLGSPDTAISPVWHWQAMHSLPRAAKKLPAASHTVDRPEPAGNGFEWNGGAVTRSNWISLARPELSPPAWHYLTV</sequence>
<dbReference type="Proteomes" id="UP001165663">
    <property type="component" value="Unassembled WGS sequence"/>
</dbReference>
<reference evidence="2" key="1">
    <citation type="submission" date="2022-07" db="EMBL/GenBank/DDBJ databases">
        <title>Mycobacterium kiyosense sp. nov., scotochromogenic slow-glowing species isolated from respiratory specimens.</title>
        <authorList>
            <person name="Fukano H."/>
            <person name="Kazumi Y."/>
            <person name="Sakagami N."/>
            <person name="Ato M."/>
            <person name="Mitarai S."/>
            <person name="Hoshino Y."/>
        </authorList>
    </citation>
    <scope>NUCLEOTIDE SEQUENCE</scope>
    <source>
        <strain evidence="2">SRL2020-028</strain>
    </source>
</reference>
<gene>
    <name evidence="2" type="ORF">SRL2020028_15610</name>
</gene>
<evidence type="ECO:0000256" key="1">
    <source>
        <dbReference type="SAM" id="MobiDB-lite"/>
    </source>
</evidence>